<keyword evidence="1" id="KW-0472">Membrane</keyword>
<name>A0ABR9Y195_9STAP</name>
<evidence type="ECO:0000256" key="1">
    <source>
        <dbReference type="SAM" id="Phobius"/>
    </source>
</evidence>
<keyword evidence="1" id="KW-1133">Transmembrane helix</keyword>
<protein>
    <submittedName>
        <fullName evidence="2">Uncharacterized protein</fullName>
    </submittedName>
</protein>
<dbReference type="Proteomes" id="UP000647980">
    <property type="component" value="Unassembled WGS sequence"/>
</dbReference>
<dbReference type="RefSeq" id="WP_135099493.1">
    <property type="nucleotide sequence ID" value="NZ_JADGLW010000014.1"/>
</dbReference>
<evidence type="ECO:0000313" key="2">
    <source>
        <dbReference type="EMBL" id="MBF0754845.1"/>
    </source>
</evidence>
<keyword evidence="1" id="KW-0812">Transmembrane</keyword>
<dbReference type="EMBL" id="JADGLW010000014">
    <property type="protein sequence ID" value="MBF0754845.1"/>
    <property type="molecule type" value="Genomic_DNA"/>
</dbReference>
<keyword evidence="3" id="KW-1185">Reference proteome</keyword>
<accession>A0ABR9Y195</accession>
<evidence type="ECO:0000313" key="3">
    <source>
        <dbReference type="Proteomes" id="UP000647980"/>
    </source>
</evidence>
<gene>
    <name evidence="2" type="ORF">IR135_11470</name>
</gene>
<comment type="caution">
    <text evidence="2">The sequence shown here is derived from an EMBL/GenBank/DDBJ whole genome shotgun (WGS) entry which is preliminary data.</text>
</comment>
<reference evidence="2 3" key="1">
    <citation type="submission" date="2020-10" db="EMBL/GenBank/DDBJ databases">
        <title>Mouse Oral microbiota.</title>
        <authorList>
            <person name="Joseph S."/>
            <person name="Aduse-Opoku J."/>
        </authorList>
    </citation>
    <scope>NUCLEOTIDE SEQUENCE [LARGE SCALE GENOMIC DNA]</scope>
    <source>
        <strain evidence="2 3">19428wE5_W307</strain>
    </source>
</reference>
<feature type="transmembrane region" description="Helical" evidence="1">
    <location>
        <begin position="25"/>
        <end position="45"/>
    </location>
</feature>
<organism evidence="2 3">
    <name type="scientific">Jeotgalicoccus nanhaiensis</name>
    <dbReference type="NCBI Taxonomy" id="568603"/>
    <lineage>
        <taxon>Bacteria</taxon>
        <taxon>Bacillati</taxon>
        <taxon>Bacillota</taxon>
        <taxon>Bacilli</taxon>
        <taxon>Bacillales</taxon>
        <taxon>Staphylococcaceae</taxon>
        <taxon>Jeotgalicoccus</taxon>
    </lineage>
</organism>
<proteinExistence type="predicted"/>
<sequence>MKKGKIKIEELIVSIWIFIKSHAELILSSLALIISVLVALINFLYNHFKDKDYIEVRFANPIYFGETVYISEHNGQSIISPNGGAYFTWIYVTNASNHDVGYYDFELYLNGEKLSRIQPHTNAPLYVKDGGGKVPIAYLDDLSNGNILARSQKQLKVASTGFDIPIDPNNENEVVVSLSFIKANFWSFLPYLGNKMNHNKVISHTFTGKYVKKNSAVAMLDEAVVKRV</sequence>